<keyword evidence="2" id="KW-1185">Reference proteome</keyword>
<protein>
    <submittedName>
        <fullName evidence="1">Uncharacterized protein</fullName>
    </submittedName>
</protein>
<dbReference type="Pfam" id="PF03665">
    <property type="entry name" value="UPF0172"/>
    <property type="match status" value="1"/>
</dbReference>
<comment type="caution">
    <text evidence="1">The sequence shown here is derived from an EMBL/GenBank/DDBJ whole genome shotgun (WGS) entry which is preliminary data.</text>
</comment>
<accession>A0ABN9QJC5</accession>
<dbReference type="Proteomes" id="UP001189429">
    <property type="component" value="Unassembled WGS sequence"/>
</dbReference>
<dbReference type="EMBL" id="CAUYUJ010003348">
    <property type="protein sequence ID" value="CAK0804950.1"/>
    <property type="molecule type" value="Genomic_DNA"/>
</dbReference>
<sequence>AIADKIASNFAMATVWAVDAAKMSNRNCALSGSCLKDDSEWKPVGADSVKLTEEAMKHTVRIIEEMKYLTIADFDDHLADASQNWLPHLTLCMPLRVLPLVCMEQSSGQLPYWPKQHLRMRPSTDPCQSSLVRANEAESSNVCHNYRYDIADIVWHYCRDCYCC</sequence>
<organism evidence="1 2">
    <name type="scientific">Prorocentrum cordatum</name>
    <dbReference type="NCBI Taxonomy" id="2364126"/>
    <lineage>
        <taxon>Eukaryota</taxon>
        <taxon>Sar</taxon>
        <taxon>Alveolata</taxon>
        <taxon>Dinophyceae</taxon>
        <taxon>Prorocentrales</taxon>
        <taxon>Prorocentraceae</taxon>
        <taxon>Prorocentrum</taxon>
    </lineage>
</organism>
<proteinExistence type="predicted"/>
<dbReference type="InterPro" id="IPR005366">
    <property type="entry name" value="EMC8/9"/>
</dbReference>
<name>A0ABN9QJC5_9DINO</name>
<gene>
    <name evidence="1" type="ORF">PCOR1329_LOCUS11620</name>
</gene>
<reference evidence="1" key="1">
    <citation type="submission" date="2023-10" db="EMBL/GenBank/DDBJ databases">
        <authorList>
            <person name="Chen Y."/>
            <person name="Shah S."/>
            <person name="Dougan E. K."/>
            <person name="Thang M."/>
            <person name="Chan C."/>
        </authorList>
    </citation>
    <scope>NUCLEOTIDE SEQUENCE [LARGE SCALE GENOMIC DNA]</scope>
</reference>
<evidence type="ECO:0000313" key="2">
    <source>
        <dbReference type="Proteomes" id="UP001189429"/>
    </source>
</evidence>
<evidence type="ECO:0000313" key="1">
    <source>
        <dbReference type="EMBL" id="CAK0804950.1"/>
    </source>
</evidence>
<feature type="non-terminal residue" evidence="1">
    <location>
        <position position="1"/>
    </location>
</feature>